<name>A0A0F9CX43_9ZZZZ</name>
<reference evidence="1" key="1">
    <citation type="journal article" date="2015" name="Nature">
        <title>Complex archaea that bridge the gap between prokaryotes and eukaryotes.</title>
        <authorList>
            <person name="Spang A."/>
            <person name="Saw J.H."/>
            <person name="Jorgensen S.L."/>
            <person name="Zaremba-Niedzwiedzka K."/>
            <person name="Martijn J."/>
            <person name="Lind A.E."/>
            <person name="van Eijk R."/>
            <person name="Schleper C."/>
            <person name="Guy L."/>
            <person name="Ettema T.J."/>
        </authorList>
    </citation>
    <scope>NUCLEOTIDE SEQUENCE</scope>
</reference>
<organism evidence="1">
    <name type="scientific">marine sediment metagenome</name>
    <dbReference type="NCBI Taxonomy" id="412755"/>
    <lineage>
        <taxon>unclassified sequences</taxon>
        <taxon>metagenomes</taxon>
        <taxon>ecological metagenomes</taxon>
    </lineage>
</organism>
<comment type="caution">
    <text evidence="1">The sequence shown here is derived from an EMBL/GenBank/DDBJ whole genome shotgun (WGS) entry which is preliminary data.</text>
</comment>
<dbReference type="AlphaFoldDB" id="A0A0F9CX43"/>
<dbReference type="EMBL" id="LAZR01042162">
    <property type="protein sequence ID" value="KKL10191.1"/>
    <property type="molecule type" value="Genomic_DNA"/>
</dbReference>
<protein>
    <submittedName>
        <fullName evidence="1">Uncharacterized protein</fullName>
    </submittedName>
</protein>
<gene>
    <name evidence="1" type="ORF">LCGC14_2558300</name>
</gene>
<accession>A0A0F9CX43</accession>
<proteinExistence type="predicted"/>
<sequence>MVLKLFGGGSNSAKVFAISISKGRARRESIARKAIANIPEFEALSWDWKKENYSMGHGTFLQSSIVGNLGEEAKTYSGRVAPPYWYEIEFDLCASAPASKWFRA</sequence>
<evidence type="ECO:0000313" key="1">
    <source>
        <dbReference type="EMBL" id="KKL10191.1"/>
    </source>
</evidence>